<dbReference type="InterPro" id="IPR011006">
    <property type="entry name" value="CheY-like_superfamily"/>
</dbReference>
<gene>
    <name evidence="5" type="ORF">ACFS1K_12995</name>
</gene>
<accession>A0ABW5VHN5</accession>
<organism evidence="5 6">
    <name type="scientific">Arenibacter antarcticus</name>
    <dbReference type="NCBI Taxonomy" id="2040469"/>
    <lineage>
        <taxon>Bacteria</taxon>
        <taxon>Pseudomonadati</taxon>
        <taxon>Bacteroidota</taxon>
        <taxon>Flavobacteriia</taxon>
        <taxon>Flavobacteriales</taxon>
        <taxon>Flavobacteriaceae</taxon>
        <taxon>Arenibacter</taxon>
    </lineage>
</organism>
<dbReference type="SUPFAM" id="SSF47226">
    <property type="entry name" value="Histidine-containing phosphotransfer domain, HPT domain"/>
    <property type="match status" value="1"/>
</dbReference>
<comment type="caution">
    <text evidence="5">The sequence shown here is derived from an EMBL/GenBank/DDBJ whole genome shotgun (WGS) entry which is preliminary data.</text>
</comment>
<dbReference type="Proteomes" id="UP001597532">
    <property type="component" value="Unassembled WGS sequence"/>
</dbReference>
<keyword evidence="1" id="KW-0597">Phosphoprotein</keyword>
<dbReference type="EMBL" id="JBHUOK010000030">
    <property type="protein sequence ID" value="MFD2790684.1"/>
    <property type="molecule type" value="Genomic_DNA"/>
</dbReference>
<evidence type="ECO:0000259" key="4">
    <source>
        <dbReference type="PROSITE" id="PS50894"/>
    </source>
</evidence>
<feature type="domain" description="Response regulatory" evidence="3">
    <location>
        <begin position="5"/>
        <end position="116"/>
    </location>
</feature>
<evidence type="ECO:0000313" key="6">
    <source>
        <dbReference type="Proteomes" id="UP001597532"/>
    </source>
</evidence>
<dbReference type="InterPro" id="IPR036641">
    <property type="entry name" value="HPT_dom_sf"/>
</dbReference>
<dbReference type="Gene3D" id="3.40.50.2300">
    <property type="match status" value="1"/>
</dbReference>
<protein>
    <submittedName>
        <fullName evidence="5">Hpt domain-containing protein</fullName>
    </submittedName>
</protein>
<evidence type="ECO:0000256" key="2">
    <source>
        <dbReference type="PROSITE-ProRule" id="PRU00169"/>
    </source>
</evidence>
<evidence type="ECO:0000256" key="1">
    <source>
        <dbReference type="PROSITE-ProRule" id="PRU00110"/>
    </source>
</evidence>
<dbReference type="PROSITE" id="PS50110">
    <property type="entry name" value="RESPONSE_REGULATORY"/>
    <property type="match status" value="1"/>
</dbReference>
<proteinExistence type="predicted"/>
<dbReference type="InterPro" id="IPR001789">
    <property type="entry name" value="Sig_transdc_resp-reg_receiver"/>
</dbReference>
<evidence type="ECO:0000259" key="3">
    <source>
        <dbReference type="PROSITE" id="PS50110"/>
    </source>
</evidence>
<feature type="modified residue" description="Phosphohistidine" evidence="1">
    <location>
        <position position="182"/>
    </location>
</feature>
<dbReference type="SUPFAM" id="SSF52172">
    <property type="entry name" value="CheY-like"/>
    <property type="match status" value="1"/>
</dbReference>
<comment type="caution">
    <text evidence="2">Lacks conserved residue(s) required for the propagation of feature annotation.</text>
</comment>
<reference evidence="6" key="1">
    <citation type="journal article" date="2019" name="Int. J. Syst. Evol. Microbiol.">
        <title>The Global Catalogue of Microorganisms (GCM) 10K type strain sequencing project: providing services to taxonomists for standard genome sequencing and annotation.</title>
        <authorList>
            <consortium name="The Broad Institute Genomics Platform"/>
            <consortium name="The Broad Institute Genome Sequencing Center for Infectious Disease"/>
            <person name="Wu L."/>
            <person name="Ma J."/>
        </authorList>
    </citation>
    <scope>NUCLEOTIDE SEQUENCE [LARGE SCALE GENOMIC DNA]</scope>
    <source>
        <strain evidence="6">KCTC 52924</strain>
    </source>
</reference>
<keyword evidence="6" id="KW-1185">Reference proteome</keyword>
<evidence type="ECO:0000313" key="5">
    <source>
        <dbReference type="EMBL" id="MFD2790684.1"/>
    </source>
</evidence>
<sequence length="239" mass="27759">MHNNKIIIIEREDQERANLKKMLNNSSFEVIELSDSMAAIQWVMEHGNPKLLILEEATTPLNGWQTMDYMRSELKKEHPTLIVLDSDTEITTKKLQGFLRKPYTEKTLVDVEEFLNKIEITSEIEEMPKPYSLTYLDELSDGSMEFIMESLALFNTTISKKLIQLQEALDQQQLAEIRSIAHNIKPSFQMILNHVGKELCQTMEHSTSHEELAVLIKELNQEYNLIKNQIELDFPTAYD</sequence>
<dbReference type="Gene3D" id="1.20.120.160">
    <property type="entry name" value="HPT domain"/>
    <property type="match status" value="1"/>
</dbReference>
<feature type="domain" description="HPt" evidence="4">
    <location>
        <begin position="143"/>
        <end position="233"/>
    </location>
</feature>
<dbReference type="InterPro" id="IPR008207">
    <property type="entry name" value="Sig_transdc_His_kin_Hpt_dom"/>
</dbReference>
<dbReference type="RefSeq" id="WP_251806616.1">
    <property type="nucleotide sequence ID" value="NZ_CP166679.1"/>
</dbReference>
<dbReference type="Pfam" id="PF01627">
    <property type="entry name" value="Hpt"/>
    <property type="match status" value="1"/>
</dbReference>
<name>A0ABW5VHN5_9FLAO</name>
<dbReference type="PROSITE" id="PS50894">
    <property type="entry name" value="HPT"/>
    <property type="match status" value="1"/>
</dbReference>